<dbReference type="KEGG" id="aac:Aaci_0562"/>
<dbReference type="Proteomes" id="UP000001917">
    <property type="component" value="Chromosome"/>
</dbReference>
<reference evidence="5" key="1">
    <citation type="submission" date="2009-09" db="EMBL/GenBank/DDBJ databases">
        <title>The complete chromosome of Alicyclobacillus acidocaldarius subsp. acidocaldarius DSM 446.</title>
        <authorList>
            <consortium name="US DOE Joint Genome Institute (JGI-PGF)"/>
            <person name="Lucas S."/>
            <person name="Copeland A."/>
            <person name="Lapidus A."/>
            <person name="Glavina del Rio T."/>
            <person name="Dalin E."/>
            <person name="Tice H."/>
            <person name="Bruce D."/>
            <person name="Goodwin L."/>
            <person name="Pitluck S."/>
            <person name="Kyrpides N."/>
            <person name="Mavromatis K."/>
            <person name="Ivanova N."/>
            <person name="Ovchinnikova G."/>
            <person name="Chertkov O."/>
            <person name="Sims D."/>
            <person name="Brettin T."/>
            <person name="Detter J.C."/>
            <person name="Han C."/>
            <person name="Larimer F."/>
            <person name="Land M."/>
            <person name="Hauser L."/>
            <person name="Markowitz V."/>
            <person name="Cheng J.-F."/>
            <person name="Hugenholtz P."/>
            <person name="Woyke T."/>
            <person name="Wu D."/>
            <person name="Pukall R."/>
            <person name="Klenk H.-P."/>
            <person name="Eisen J.A."/>
        </authorList>
    </citation>
    <scope>NUCLEOTIDE SEQUENCE [LARGE SCALE GENOMIC DNA]</scope>
    <source>
        <strain evidence="5">ATCC 27009 / DSM 446 / BCRC 14685 / JCM 5260 / KCTC 1825 / NBRC 15652 / NCIMB 11725 / NRRL B-14509 / 104-IA</strain>
    </source>
</reference>
<reference evidence="3 5" key="3">
    <citation type="journal article" date="2010" name="Stand. Genomic Sci.">
        <title>Complete genome sequence of Alicyclobacillus acidocaldarius type strain (104-IA).</title>
        <authorList>
            <person name="Mavromatis K."/>
            <person name="Sikorski J."/>
            <person name="Lapidus A."/>
            <person name="Glavina Del Rio T."/>
            <person name="Copeland A."/>
            <person name="Tice H."/>
            <person name="Cheng J.F."/>
            <person name="Lucas S."/>
            <person name="Chen F."/>
            <person name="Nolan M."/>
            <person name="Bruce D."/>
            <person name="Goodwin L."/>
            <person name="Pitluck S."/>
            <person name="Ivanova N."/>
            <person name="Ovchinnikova G."/>
            <person name="Pati A."/>
            <person name="Chen A."/>
            <person name="Palaniappan K."/>
            <person name="Land M."/>
            <person name="Hauser L."/>
            <person name="Chang Y.J."/>
            <person name="Jeffries C.D."/>
            <person name="Chain P."/>
            <person name="Meincke L."/>
            <person name="Sims D."/>
            <person name="Chertkov O."/>
            <person name="Han C."/>
            <person name="Brettin T."/>
            <person name="Detter J.C."/>
            <person name="Wahrenburg C."/>
            <person name="Rohde M."/>
            <person name="Pukall R."/>
            <person name="Goker M."/>
            <person name="Bristow J."/>
            <person name="Eisen J.A."/>
            <person name="Markowitz V."/>
            <person name="Hugenholtz P."/>
            <person name="Klenk H.P."/>
            <person name="Kyrpides N.C."/>
        </authorList>
    </citation>
    <scope>NUCLEOTIDE SEQUENCE [LARGE SCALE GENOMIC DNA]</scope>
    <source>
        <strain evidence="5">ATCC 27009 / DSM 446 / BCRC 14685 / JCM 5260 / KCTC 1825 / NBRC 15652 / NCIMB 11725 / NRRL B-14509 / 104-IA</strain>
        <strain evidence="3">DSM 446</strain>
        <plasmid evidence="4 5">pAACI02</plasmid>
    </source>
</reference>
<evidence type="ECO:0000256" key="2">
    <source>
        <dbReference type="SAM" id="SignalP"/>
    </source>
</evidence>
<evidence type="ECO:0000313" key="4">
    <source>
        <dbReference type="EMBL" id="ACV60099.1"/>
    </source>
</evidence>
<organism evidence="3 5">
    <name type="scientific">Alicyclobacillus acidocaldarius subsp. acidocaldarius (strain ATCC 27009 / DSM 446 / BCRC 14685 / JCM 5260 / KCTC 1825 / NBRC 15652 / NCIMB 11725 / NRRL B-14509 / 104-IA)</name>
    <name type="common">Bacillus acidocaldarius</name>
    <dbReference type="NCBI Taxonomy" id="521098"/>
    <lineage>
        <taxon>Bacteria</taxon>
        <taxon>Bacillati</taxon>
        <taxon>Bacillota</taxon>
        <taxon>Bacilli</taxon>
        <taxon>Bacillales</taxon>
        <taxon>Alicyclobacillaceae</taxon>
        <taxon>Alicyclobacillus</taxon>
    </lineage>
</organism>
<reference evidence="5" key="2">
    <citation type="submission" date="2009-09" db="EMBL/GenBank/DDBJ databases">
        <title>The complete plasmid2 of Alicyclobacillus acidocaldarius subsp. acidocaldarius DSM 446.</title>
        <authorList>
            <consortium name="US DOE Joint Genome Institute (JGI-PGF)"/>
            <person name="Lucas S."/>
            <person name="Copeland A."/>
            <person name="Lapidus A."/>
            <person name="Glavina del Rio T."/>
            <person name="Dalin E."/>
            <person name="Tice H."/>
            <person name="Bruce D."/>
            <person name="Goodwin L."/>
            <person name="Pitluck S."/>
            <person name="Kyrpides N."/>
            <person name="Mavromatis K."/>
            <person name="Ivanova N."/>
            <person name="Ovchinnikova G."/>
            <person name="Chertkov O."/>
            <person name="Sims D."/>
            <person name="Brettin T."/>
            <person name="Detter J.C."/>
            <person name="Han C."/>
            <person name="Larimer F."/>
            <person name="Land M."/>
            <person name="Hauser L."/>
            <person name="Markowitz V."/>
            <person name="Cheng J.-F."/>
            <person name="Hugenholtz P."/>
            <person name="Woyke T."/>
            <person name="Wu D."/>
            <person name="Pukall R."/>
            <person name="Klenk H.-P."/>
            <person name="Eisen J.A."/>
        </authorList>
    </citation>
    <scope>NUCLEOTIDE SEQUENCE [LARGE SCALE GENOMIC DNA]</scope>
    <source>
        <strain evidence="5">ATCC 27009 / DSM 446 / BCRC 14685 / JCM 5260 / KCTC 1825 / NBRC 15652 / NCIMB 11725 / NRRL B-14509 / 104-IA</strain>
        <plasmid evidence="5">pAACI02</plasmid>
    </source>
</reference>
<keyword evidence="4" id="KW-0614">Plasmid</keyword>
<gene>
    <name evidence="3" type="ordered locus">Aaci_0562</name>
    <name evidence="4" type="ordered locus">Aaci_3103</name>
</gene>
<sequence precursor="true">MSKSKVAALLASSVLLLTGCSTATLSGTANDTTSAKPKLTPQEIAAYKAVLLYPIPRNHETIEDFLQTLGNDVGDTVYLRPYTFGDTVIVQIRFDHDFDIDFAYQNGKVEPADQVSQALLQGDVGQAFTDAMSAYESAQQADNNNDGGYPIFLPMWIGGGYGGTSSYSGVYRYSGSGRVSTSSDESTSSSTDGDGDAGR</sequence>
<protein>
    <recommendedName>
        <fullName evidence="6">Lipoprotein</fullName>
    </recommendedName>
</protein>
<dbReference type="EMBL" id="CP001727">
    <property type="protein sequence ID" value="ACV57611.1"/>
    <property type="molecule type" value="Genomic_DNA"/>
</dbReference>
<dbReference type="HOGENOM" id="CLU_1369697_0_0_9"/>
<evidence type="ECO:0000313" key="5">
    <source>
        <dbReference type="Proteomes" id="UP000001917"/>
    </source>
</evidence>
<proteinExistence type="predicted"/>
<dbReference type="AlphaFoldDB" id="C8WSV5"/>
<evidence type="ECO:0008006" key="6">
    <source>
        <dbReference type="Google" id="ProtNLM"/>
    </source>
</evidence>
<feature type="compositionally biased region" description="Low complexity" evidence="1">
    <location>
        <begin position="175"/>
        <end position="192"/>
    </location>
</feature>
<dbReference type="Proteomes" id="UP000001917">
    <property type="component" value="Plasmid pAACI02"/>
</dbReference>
<accession>C8WSV5</accession>
<dbReference type="EMBL" id="CP001729">
    <property type="protein sequence ID" value="ACV60099.1"/>
    <property type="molecule type" value="Genomic_DNA"/>
</dbReference>
<evidence type="ECO:0000256" key="1">
    <source>
        <dbReference type="SAM" id="MobiDB-lite"/>
    </source>
</evidence>
<geneLocation type="plasmid" evidence="4 5">
    <name>pAACI02</name>
</geneLocation>
<feature type="chain" id="PRO_5007912185" description="Lipoprotein" evidence="2">
    <location>
        <begin position="24"/>
        <end position="199"/>
    </location>
</feature>
<feature type="signal peptide" evidence="2">
    <location>
        <begin position="1"/>
        <end position="23"/>
    </location>
</feature>
<feature type="region of interest" description="Disordered" evidence="1">
    <location>
        <begin position="175"/>
        <end position="199"/>
    </location>
</feature>
<dbReference type="STRING" id="521098.Aaci_0562"/>
<name>C8WSV5_ALIAD</name>
<dbReference type="RefSeq" id="WP_008340687.1">
    <property type="nucleotide sequence ID" value="NC_013205.1"/>
</dbReference>
<keyword evidence="5" id="KW-1185">Reference proteome</keyword>
<keyword evidence="2" id="KW-0732">Signal</keyword>
<dbReference type="KEGG" id="aac:Aaci_3103"/>
<dbReference type="PROSITE" id="PS51257">
    <property type="entry name" value="PROKAR_LIPOPROTEIN"/>
    <property type="match status" value="1"/>
</dbReference>
<evidence type="ECO:0000313" key="3">
    <source>
        <dbReference type="EMBL" id="ACV57611.1"/>
    </source>
</evidence>